<evidence type="ECO:0000313" key="2">
    <source>
        <dbReference type="EMBL" id="KAF1919465.1"/>
    </source>
</evidence>
<feature type="compositionally biased region" description="Polar residues" evidence="1">
    <location>
        <begin position="27"/>
        <end position="38"/>
    </location>
</feature>
<gene>
    <name evidence="2" type="ORF">BDU57DRAFT_546120</name>
</gene>
<keyword evidence="3" id="KW-1185">Reference proteome</keyword>
<feature type="region of interest" description="Disordered" evidence="1">
    <location>
        <begin position="25"/>
        <end position="68"/>
    </location>
</feature>
<reference evidence="2" key="1">
    <citation type="journal article" date="2020" name="Stud. Mycol.">
        <title>101 Dothideomycetes genomes: a test case for predicting lifestyles and emergence of pathogens.</title>
        <authorList>
            <person name="Haridas S."/>
            <person name="Albert R."/>
            <person name="Binder M."/>
            <person name="Bloem J."/>
            <person name="Labutti K."/>
            <person name="Salamov A."/>
            <person name="Andreopoulos B."/>
            <person name="Baker S."/>
            <person name="Barry K."/>
            <person name="Bills G."/>
            <person name="Bluhm B."/>
            <person name="Cannon C."/>
            <person name="Castanera R."/>
            <person name="Culley D."/>
            <person name="Daum C."/>
            <person name="Ezra D."/>
            <person name="Gonzalez J."/>
            <person name="Henrissat B."/>
            <person name="Kuo A."/>
            <person name="Liang C."/>
            <person name="Lipzen A."/>
            <person name="Lutzoni F."/>
            <person name="Magnuson J."/>
            <person name="Mondo S."/>
            <person name="Nolan M."/>
            <person name="Ohm R."/>
            <person name="Pangilinan J."/>
            <person name="Park H.-J."/>
            <person name="Ramirez L."/>
            <person name="Alfaro M."/>
            <person name="Sun H."/>
            <person name="Tritt A."/>
            <person name="Yoshinaga Y."/>
            <person name="Zwiers L.-H."/>
            <person name="Turgeon B."/>
            <person name="Goodwin S."/>
            <person name="Spatafora J."/>
            <person name="Crous P."/>
            <person name="Grigoriev I."/>
        </authorList>
    </citation>
    <scope>NUCLEOTIDE SEQUENCE</scope>
    <source>
        <strain evidence="2">HMLAC05119</strain>
    </source>
</reference>
<dbReference type="OrthoDB" id="10465156at2759"/>
<feature type="region of interest" description="Disordered" evidence="1">
    <location>
        <begin position="121"/>
        <end position="222"/>
    </location>
</feature>
<dbReference type="Proteomes" id="UP000800096">
    <property type="component" value="Unassembled WGS sequence"/>
</dbReference>
<feature type="compositionally biased region" description="Basic and acidic residues" evidence="1">
    <location>
        <begin position="122"/>
        <end position="135"/>
    </location>
</feature>
<dbReference type="AlphaFoldDB" id="A0A6A5QUS8"/>
<feature type="compositionally biased region" description="Basic residues" evidence="1">
    <location>
        <begin position="192"/>
        <end position="207"/>
    </location>
</feature>
<feature type="compositionally biased region" description="Polar residues" evidence="1">
    <location>
        <begin position="169"/>
        <end position="187"/>
    </location>
</feature>
<proteinExistence type="predicted"/>
<evidence type="ECO:0000256" key="1">
    <source>
        <dbReference type="SAM" id="MobiDB-lite"/>
    </source>
</evidence>
<dbReference type="EMBL" id="ML979133">
    <property type="protein sequence ID" value="KAF1919465.1"/>
    <property type="molecule type" value="Genomic_DNA"/>
</dbReference>
<protein>
    <submittedName>
        <fullName evidence="2">Uncharacterized protein</fullName>
    </submittedName>
</protein>
<sequence length="367" mass="40930">MSNMEPNNMPDALPTPRWLYIVPSERQAAQETPINNMMGSRRNPREVDASGPLRTPTQSSSAAERERHARSTKIFFSVLNNARRAHTFPTRLGDRREVSSPEAEAFYRSSSAYQAATLNPTHETDTHTHPTEARDLFPPPSPPADALSRSSSTYLPSAQRIPTPYPRSAGTTTRYSASVPMSASQRASLLHTHSHSPQHPPRRKYGQRRPYTPPPRLPATYRADTPFSYERPLTTTPFAVPGAATMAPGDAHFAAPRVDGVALELGSLQRATEGRSAVHRALWPEEREAMLREVDEVAMGLIRGAGRVRGVEEEQEQEEEGVVDSQQELKEVIEGQQGGDVVQEKKKRFAWLRRVWARLKKGRESCV</sequence>
<evidence type="ECO:0000313" key="3">
    <source>
        <dbReference type="Proteomes" id="UP000800096"/>
    </source>
</evidence>
<name>A0A6A5QUS8_AMPQU</name>
<organism evidence="2 3">
    <name type="scientific">Ampelomyces quisqualis</name>
    <name type="common">Powdery mildew agent</name>
    <dbReference type="NCBI Taxonomy" id="50730"/>
    <lineage>
        <taxon>Eukaryota</taxon>
        <taxon>Fungi</taxon>
        <taxon>Dikarya</taxon>
        <taxon>Ascomycota</taxon>
        <taxon>Pezizomycotina</taxon>
        <taxon>Dothideomycetes</taxon>
        <taxon>Pleosporomycetidae</taxon>
        <taxon>Pleosporales</taxon>
        <taxon>Pleosporineae</taxon>
        <taxon>Phaeosphaeriaceae</taxon>
        <taxon>Ampelomyces</taxon>
    </lineage>
</organism>
<accession>A0A6A5QUS8</accession>